<dbReference type="InterPro" id="IPR050767">
    <property type="entry name" value="Sel1_AlgK"/>
</dbReference>
<dbReference type="SUPFAM" id="SSF81901">
    <property type="entry name" value="HCP-like"/>
    <property type="match status" value="2"/>
</dbReference>
<dbReference type="PANTHER" id="PTHR11102:SF160">
    <property type="entry name" value="ERAD-ASSOCIATED E3 UBIQUITIN-PROTEIN LIGASE COMPONENT HRD3"/>
    <property type="match status" value="1"/>
</dbReference>
<sequence>MFSKKPDLNIIEESTFEELSKPCQKLVVKAEKGNFKSLVTVAKGFIYGKDDFPINTNLGLRYLQFGAEKDDTESLKLYGRYLLQGEIIDKNEMEAINILNSAATKTKNAAVKLELAEILLANQSFDVNSYANNNINYPLVKQLYKDAADYGNLDGITNYAKFCLKEKTNRYGSIERDIAEAFNYFKTAAELGDSEAMIRYGKMLECGIPQFPVNQKEAIKWYKRSYEKENLGGYAEYGYTLISSEYGKTDEPEGYRLIKYSSDHGNPIGMFCYGNIYCVGMLCVQQDYQKGFELVKKAADMGEPGAIQAIGFYYQEGIYVQKNTITANKYFKLALEEGEIASAVYLGYAYKNSGNSSQSRIYFKIGADAGFRDAIYEYCLNLSEDNQKLLYIYEIRKYLEMGRKLKDGQCILFLGNLYIKGDLFPQKKYLGEEFVKEAADNGYIPAMERFIDMYEKGTDGFTGNPPEVQKYKDILAENQSQCCLLI</sequence>
<dbReference type="Gene3D" id="1.25.40.10">
    <property type="entry name" value="Tetratricopeptide repeat domain"/>
    <property type="match status" value="3"/>
</dbReference>
<proteinExistence type="inferred from homology"/>
<evidence type="ECO:0008006" key="4">
    <source>
        <dbReference type="Google" id="ProtNLM"/>
    </source>
</evidence>
<accession>A0ABR2H024</accession>
<dbReference type="PANTHER" id="PTHR11102">
    <property type="entry name" value="SEL-1-LIKE PROTEIN"/>
    <property type="match status" value="1"/>
</dbReference>
<dbReference type="Pfam" id="PF08238">
    <property type="entry name" value="Sel1"/>
    <property type="match status" value="5"/>
</dbReference>
<evidence type="ECO:0000313" key="2">
    <source>
        <dbReference type="EMBL" id="KAK8839281.1"/>
    </source>
</evidence>
<protein>
    <recommendedName>
        <fullName evidence="4">Sel1 repeat family protein</fullName>
    </recommendedName>
</protein>
<dbReference type="InterPro" id="IPR006597">
    <property type="entry name" value="Sel1-like"/>
</dbReference>
<comment type="similarity">
    <text evidence="1">Belongs to the sel-1 family.</text>
</comment>
<reference evidence="2 3" key="1">
    <citation type="submission" date="2024-04" db="EMBL/GenBank/DDBJ databases">
        <title>Tritrichomonas musculus Genome.</title>
        <authorList>
            <person name="Alves-Ferreira E."/>
            <person name="Grigg M."/>
            <person name="Lorenzi H."/>
            <person name="Galac M."/>
        </authorList>
    </citation>
    <scope>NUCLEOTIDE SEQUENCE [LARGE SCALE GENOMIC DNA]</scope>
    <source>
        <strain evidence="2 3">EAF2021</strain>
    </source>
</reference>
<evidence type="ECO:0000256" key="1">
    <source>
        <dbReference type="ARBA" id="ARBA00038101"/>
    </source>
</evidence>
<dbReference type="EMBL" id="JAPFFF010000052">
    <property type="protein sequence ID" value="KAK8839281.1"/>
    <property type="molecule type" value="Genomic_DNA"/>
</dbReference>
<name>A0ABR2H024_9EUKA</name>
<dbReference type="SMART" id="SM00671">
    <property type="entry name" value="SEL1"/>
    <property type="match status" value="8"/>
</dbReference>
<gene>
    <name evidence="2" type="ORF">M9Y10_032213</name>
</gene>
<dbReference type="InterPro" id="IPR011990">
    <property type="entry name" value="TPR-like_helical_dom_sf"/>
</dbReference>
<dbReference type="Proteomes" id="UP001470230">
    <property type="component" value="Unassembled WGS sequence"/>
</dbReference>
<organism evidence="2 3">
    <name type="scientific">Tritrichomonas musculus</name>
    <dbReference type="NCBI Taxonomy" id="1915356"/>
    <lineage>
        <taxon>Eukaryota</taxon>
        <taxon>Metamonada</taxon>
        <taxon>Parabasalia</taxon>
        <taxon>Tritrichomonadida</taxon>
        <taxon>Tritrichomonadidae</taxon>
        <taxon>Tritrichomonas</taxon>
    </lineage>
</organism>
<keyword evidence="3" id="KW-1185">Reference proteome</keyword>
<evidence type="ECO:0000313" key="3">
    <source>
        <dbReference type="Proteomes" id="UP001470230"/>
    </source>
</evidence>
<comment type="caution">
    <text evidence="2">The sequence shown here is derived from an EMBL/GenBank/DDBJ whole genome shotgun (WGS) entry which is preliminary data.</text>
</comment>